<dbReference type="InterPro" id="IPR012664">
    <property type="entry name" value="CHP02452"/>
</dbReference>
<dbReference type="eggNOG" id="ENOG502S2MD">
    <property type="taxonomic scope" value="Eukaryota"/>
</dbReference>
<feature type="domain" description="Microbial-type PARG catalytic" evidence="1">
    <location>
        <begin position="49"/>
        <end position="191"/>
    </location>
</feature>
<dbReference type="Proteomes" id="UP000001593">
    <property type="component" value="Unassembled WGS sequence"/>
</dbReference>
<dbReference type="PIRSF" id="PIRSF014899">
    <property type="entry name" value="UCP014899"/>
    <property type="match status" value="1"/>
</dbReference>
<evidence type="ECO:0000259" key="1">
    <source>
        <dbReference type="Pfam" id="PF10021"/>
    </source>
</evidence>
<gene>
    <name evidence="2" type="ORF">NEMVEDRAFT_v1g209524</name>
</gene>
<sequence length="326" mass="36471">MASRFQTPQSLANRSIFATSKSFDSNAWLEKFRKGNSSVRRELRVAVTQGTLQACNDFEYTLPGGRRVSFGSFESVCKAATQTKPYHDASVTRVESGITTSIRVVNGDCLEEALELKRQGFKPAVLNMASPKRPGGGYLTGAGAQEENLFRRTNYVQHLADPDKKFDPNRDWHFRLPEFSCVYSTDVMVFRASEDRGYAFLPEPVPMSFLAVAAYPNPPCIKGSPRLIPEFVEKCKRKIRLLLAVGLQQHHDSLVLSAWGCGAFRNPPQHIAQLFKEVLNEDEFLNQYKHISFAIVDDANAMKKGGIGNYNPFHDVFETGIIGKPI</sequence>
<dbReference type="KEGG" id="nve:5510697"/>
<dbReference type="PhylomeDB" id="A7SB20"/>
<name>A7SB20_NEMVE</name>
<evidence type="ECO:0000313" key="2">
    <source>
        <dbReference type="EMBL" id="EDO39103.1"/>
    </source>
</evidence>
<dbReference type="PANTHER" id="PTHR35596">
    <property type="entry name" value="DUF2263 DOMAIN-CONTAINING PROTEIN"/>
    <property type="match status" value="1"/>
</dbReference>
<dbReference type="STRING" id="45351.A7SB20"/>
<dbReference type="InParanoid" id="A7SB20"/>
<dbReference type="Gene3D" id="3.40.220.10">
    <property type="entry name" value="Leucine Aminopeptidase, subunit E, domain 1"/>
    <property type="match status" value="1"/>
</dbReference>
<dbReference type="OrthoDB" id="9985428at2759"/>
<proteinExistence type="predicted"/>
<dbReference type="Pfam" id="PF10021">
    <property type="entry name" value="PARG_cat_microb"/>
    <property type="match status" value="1"/>
</dbReference>
<dbReference type="InterPro" id="IPR043472">
    <property type="entry name" value="Macro_dom-like"/>
</dbReference>
<reference evidence="2 3" key="1">
    <citation type="journal article" date="2007" name="Science">
        <title>Sea anemone genome reveals ancestral eumetazoan gene repertoire and genomic organization.</title>
        <authorList>
            <person name="Putnam N.H."/>
            <person name="Srivastava M."/>
            <person name="Hellsten U."/>
            <person name="Dirks B."/>
            <person name="Chapman J."/>
            <person name="Salamov A."/>
            <person name="Terry A."/>
            <person name="Shapiro H."/>
            <person name="Lindquist E."/>
            <person name="Kapitonov V.V."/>
            <person name="Jurka J."/>
            <person name="Genikhovich G."/>
            <person name="Grigoriev I.V."/>
            <person name="Lucas S.M."/>
            <person name="Steele R.E."/>
            <person name="Finnerty J.R."/>
            <person name="Technau U."/>
            <person name="Martindale M.Q."/>
            <person name="Rokhsar D.S."/>
        </authorList>
    </citation>
    <scope>NUCLEOTIDE SEQUENCE [LARGE SCALE GENOMIC DNA]</scope>
    <source>
        <strain evidence="3">CH2 X CH6</strain>
    </source>
</reference>
<organism evidence="2 3">
    <name type="scientific">Nematostella vectensis</name>
    <name type="common">Starlet sea anemone</name>
    <dbReference type="NCBI Taxonomy" id="45351"/>
    <lineage>
        <taxon>Eukaryota</taxon>
        <taxon>Metazoa</taxon>
        <taxon>Cnidaria</taxon>
        <taxon>Anthozoa</taxon>
        <taxon>Hexacorallia</taxon>
        <taxon>Actiniaria</taxon>
        <taxon>Edwardsiidae</taxon>
        <taxon>Nematostella</taxon>
    </lineage>
</organism>
<keyword evidence="3" id="KW-1185">Reference proteome</keyword>
<evidence type="ECO:0000313" key="3">
    <source>
        <dbReference type="Proteomes" id="UP000001593"/>
    </source>
</evidence>
<dbReference type="HOGENOM" id="CLU_024412_4_1_1"/>
<accession>A7SB20</accession>
<dbReference type="NCBIfam" id="TIGR02452">
    <property type="entry name" value="TIGR02452 family protein"/>
    <property type="match status" value="1"/>
</dbReference>
<dbReference type="InterPro" id="IPR019261">
    <property type="entry name" value="PARG_cat_microbial"/>
</dbReference>
<dbReference type="EMBL" id="DS469613">
    <property type="protein sequence ID" value="EDO39103.1"/>
    <property type="molecule type" value="Genomic_DNA"/>
</dbReference>
<protein>
    <recommendedName>
        <fullName evidence="1">Microbial-type PARG catalytic domain-containing protein</fullName>
    </recommendedName>
</protein>
<dbReference type="AlphaFoldDB" id="A7SB20"/>
<dbReference type="PANTHER" id="PTHR35596:SF1">
    <property type="entry name" value="MICROBIAL-TYPE PARG CATALYTIC DOMAIN-CONTAINING PROTEIN"/>
    <property type="match status" value="1"/>
</dbReference>